<dbReference type="AlphaFoldDB" id="A0A1G7BK66"/>
<dbReference type="EMBL" id="FMZC01000014">
    <property type="protein sequence ID" value="SDE27292.1"/>
    <property type="molecule type" value="Genomic_DNA"/>
</dbReference>
<keyword evidence="2" id="KW-1185">Reference proteome</keyword>
<evidence type="ECO:0000313" key="2">
    <source>
        <dbReference type="Proteomes" id="UP000198781"/>
    </source>
</evidence>
<gene>
    <name evidence="1" type="ORF">SAMN05192589_11495</name>
</gene>
<dbReference type="STRING" id="187868.SAMN05192589_11495"/>
<reference evidence="1 2" key="1">
    <citation type="submission" date="2016-10" db="EMBL/GenBank/DDBJ databases">
        <authorList>
            <person name="de Groot N.N."/>
        </authorList>
    </citation>
    <scope>NUCLEOTIDE SEQUENCE [LARGE SCALE GENOMIC DNA]</scope>
    <source>
        <strain evidence="1 2">DSM 16619</strain>
    </source>
</reference>
<dbReference type="Proteomes" id="UP000198781">
    <property type="component" value="Unassembled WGS sequence"/>
</dbReference>
<sequence length="287" mass="30749">MHQSRRRKPVKDQSGMALLAVLWMVAALTIIVSGLTKSIREEARMMSLSRQNVQAQALGDAAIQLALQAIVAGNAPINRTRQAHIAYRGVAMQVQAMPLNGLIDINGAPVALLAKLYAVAGGLSPDAAQGLAQATVETRERRNPQGAPQRFESEEDLLKVPGVDYNLYARLSTLITADIRGRGMVNPMAAPVEVLTVLAGGNAAVAMRIVADRDSGAEGVDTTALDAAFLDSSTVRRLRVQARVPMPDGVWLRVSRSIDFNARAKGGVPWHTFRTSSSVEPVIQKNS</sequence>
<accession>A0A1G7BK66</accession>
<name>A0A1G7BK66_9BURK</name>
<organism evidence="1 2">
    <name type="scientific">Paracidovorax valerianellae</name>
    <dbReference type="NCBI Taxonomy" id="187868"/>
    <lineage>
        <taxon>Bacteria</taxon>
        <taxon>Pseudomonadati</taxon>
        <taxon>Pseudomonadota</taxon>
        <taxon>Betaproteobacteria</taxon>
        <taxon>Burkholderiales</taxon>
        <taxon>Comamonadaceae</taxon>
        <taxon>Paracidovorax</taxon>
    </lineage>
</organism>
<evidence type="ECO:0000313" key="1">
    <source>
        <dbReference type="EMBL" id="SDE27292.1"/>
    </source>
</evidence>
<protein>
    <submittedName>
        <fullName evidence="1">General secretion pathway protein K</fullName>
    </submittedName>
</protein>
<proteinExistence type="predicted"/>